<reference evidence="2" key="1">
    <citation type="journal article" date="2020" name="mSystems">
        <title>Genome- and Community-Level Interaction Insights into Carbon Utilization and Element Cycling Functions of Hydrothermarchaeota in Hydrothermal Sediment.</title>
        <authorList>
            <person name="Zhou Z."/>
            <person name="Liu Y."/>
            <person name="Xu W."/>
            <person name="Pan J."/>
            <person name="Luo Z.H."/>
            <person name="Li M."/>
        </authorList>
    </citation>
    <scope>NUCLEOTIDE SEQUENCE [LARGE SCALE GENOMIC DNA]</scope>
    <source>
        <strain evidence="2">HyVt-346</strain>
    </source>
</reference>
<feature type="chain" id="PRO_5030589600" description="Calcium-dependent phosphoinositide phospholipase C" evidence="1">
    <location>
        <begin position="25"/>
        <end position="366"/>
    </location>
</feature>
<sequence>MFSKGLQVISVMVFLSAVSLPVKAAVKLNQLQVIGSHNSYKTGLDEQMVNKLDELQAGFADQISYAHPTLSKQLDLGLRQLEIDVLADSQGGRYSNPLGQAWTKNQLYSDVQKQQLAKPSFKVLHIPDIDVSSHCVLFTECLTQLKSWSNQHPRHLPIYILFNAKETRWEEIAGVQPELFSVDHYQALSNVISKVLGQDKLLTPADIKQPNQSLAESIKSQGWPELESVRGKFVFIFDANERQLQRFAQVPKPNMFAAWPITHPDAAFLLFNNPQQQHELITQAVTQGFIVRTRADEFNATKSPSNRAISAISSGAQIISSDFYLGAKQAPLNAPFVSFKLVDKQDDKQPINPFVRCFSSVTDCPL</sequence>
<keyword evidence="1" id="KW-0732">Signal</keyword>
<dbReference type="EMBL" id="DRGM01000079">
    <property type="protein sequence ID" value="HEA16260.1"/>
    <property type="molecule type" value="Genomic_DNA"/>
</dbReference>
<dbReference type="Proteomes" id="UP000886188">
    <property type="component" value="Unassembled WGS sequence"/>
</dbReference>
<gene>
    <name evidence="2" type="ORF">ENH88_07400</name>
</gene>
<dbReference type="GO" id="GO:0008081">
    <property type="term" value="F:phosphoric diester hydrolase activity"/>
    <property type="evidence" value="ECO:0007669"/>
    <property type="project" value="InterPro"/>
</dbReference>
<dbReference type="InterPro" id="IPR032075">
    <property type="entry name" value="PI-PLC-C1"/>
</dbReference>
<dbReference type="CDD" id="cd08589">
    <property type="entry name" value="PI-PLCc_SaPLC1_like"/>
    <property type="match status" value="1"/>
</dbReference>
<organism evidence="2">
    <name type="scientific">Pseudoalteromonas prydzensis</name>
    <dbReference type="NCBI Taxonomy" id="182141"/>
    <lineage>
        <taxon>Bacteria</taxon>
        <taxon>Pseudomonadati</taxon>
        <taxon>Pseudomonadota</taxon>
        <taxon>Gammaproteobacteria</taxon>
        <taxon>Alteromonadales</taxon>
        <taxon>Pseudoalteromonadaceae</taxon>
        <taxon>Pseudoalteromonas</taxon>
    </lineage>
</organism>
<protein>
    <recommendedName>
        <fullName evidence="3">Calcium-dependent phosphoinositide phospholipase C</fullName>
    </recommendedName>
</protein>
<accession>A0A7V1CYC4</accession>
<dbReference type="Pfam" id="PF16670">
    <property type="entry name" value="PI-PLC-C1"/>
    <property type="match status" value="1"/>
</dbReference>
<evidence type="ECO:0008006" key="3">
    <source>
        <dbReference type="Google" id="ProtNLM"/>
    </source>
</evidence>
<dbReference type="AlphaFoldDB" id="A0A7V1CYC4"/>
<comment type="caution">
    <text evidence="2">The sequence shown here is derived from an EMBL/GenBank/DDBJ whole genome shotgun (WGS) entry which is preliminary data.</text>
</comment>
<dbReference type="SUPFAM" id="SSF51695">
    <property type="entry name" value="PLC-like phosphodiesterases"/>
    <property type="match status" value="1"/>
</dbReference>
<dbReference type="InterPro" id="IPR017946">
    <property type="entry name" value="PLC-like_Pdiesterase_TIM-brl"/>
</dbReference>
<evidence type="ECO:0000313" key="2">
    <source>
        <dbReference type="EMBL" id="HEA16260.1"/>
    </source>
</evidence>
<proteinExistence type="predicted"/>
<dbReference type="Gene3D" id="3.20.20.190">
    <property type="entry name" value="Phosphatidylinositol (PI) phosphodiesterase"/>
    <property type="match status" value="1"/>
</dbReference>
<feature type="signal peptide" evidence="1">
    <location>
        <begin position="1"/>
        <end position="24"/>
    </location>
</feature>
<dbReference type="RefSeq" id="WP_304181241.1">
    <property type="nucleotide sequence ID" value="NZ_DRGM01000079.1"/>
</dbReference>
<evidence type="ECO:0000256" key="1">
    <source>
        <dbReference type="SAM" id="SignalP"/>
    </source>
</evidence>
<name>A0A7V1CYC4_9GAMM</name>
<dbReference type="GO" id="GO:0006629">
    <property type="term" value="P:lipid metabolic process"/>
    <property type="evidence" value="ECO:0007669"/>
    <property type="project" value="InterPro"/>
</dbReference>